<dbReference type="Proteomes" id="UP000078387">
    <property type="component" value="Unassembled WGS sequence"/>
</dbReference>
<name>A0A5K1TY67_ENTHI</name>
<gene>
    <name evidence="2" type="ORF">CL6EHI_051040</name>
</gene>
<organism evidence="2 3">
    <name type="scientific">Entamoeba histolytica</name>
    <dbReference type="NCBI Taxonomy" id="5759"/>
    <lineage>
        <taxon>Eukaryota</taxon>
        <taxon>Amoebozoa</taxon>
        <taxon>Evosea</taxon>
        <taxon>Archamoebae</taxon>
        <taxon>Mastigamoebida</taxon>
        <taxon>Entamoebidae</taxon>
        <taxon>Entamoeba</taxon>
    </lineage>
</organism>
<sequence length="188" mass="22033">MDTLSCNHSDKVPLYKEVKEKSPFEVLNQWITLENKIVIFNSEQHEMIPHGLWNKVFGRKNIMFIVISEYGDVFGSFHGVVPTKPGEWVWEDNQQFIFSLKNQYGINPIQFKPKTMTHSLLRISGKNNTKKMFWISDGYRVDGDGKGYISASFSRFYHDHTKIGPMIFTNNVYPNTFCIRSCFVVQWY</sequence>
<dbReference type="InterPro" id="IPR006571">
    <property type="entry name" value="TLDc_dom"/>
</dbReference>
<proteinExistence type="predicted"/>
<accession>A0A5K1TY67</accession>
<evidence type="ECO:0000259" key="1">
    <source>
        <dbReference type="Pfam" id="PF07534"/>
    </source>
</evidence>
<feature type="domain" description="TLDc" evidence="1">
    <location>
        <begin position="31"/>
        <end position="113"/>
    </location>
</feature>
<evidence type="ECO:0000313" key="2">
    <source>
        <dbReference type="EMBL" id="GAT92035.1"/>
    </source>
</evidence>
<dbReference type="VEuPathDB" id="AmoebaDB:KM1_141770"/>
<protein>
    <recommendedName>
        <fullName evidence="1">TLDc domain-containing protein</fullName>
    </recommendedName>
</protein>
<comment type="caution">
    <text evidence="2">The sequence shown here is derived from an EMBL/GenBank/DDBJ whole genome shotgun (WGS) entry which is preliminary data.</text>
</comment>
<dbReference type="AlphaFoldDB" id="A0A5K1TY67"/>
<evidence type="ECO:0000313" key="3">
    <source>
        <dbReference type="Proteomes" id="UP000078387"/>
    </source>
</evidence>
<dbReference type="OMA" id="SEQHEMM"/>
<dbReference type="EMBL" id="BDEQ01000001">
    <property type="protein sequence ID" value="GAT92035.1"/>
    <property type="molecule type" value="Genomic_DNA"/>
</dbReference>
<dbReference type="VEuPathDB" id="AmoebaDB:EHI7A_076850"/>
<dbReference type="VEuPathDB" id="AmoebaDB:EHI8A_078370"/>
<dbReference type="VEuPathDB" id="AmoebaDB:EHI5A_024200"/>
<reference evidence="2 3" key="1">
    <citation type="submission" date="2016-05" db="EMBL/GenBank/DDBJ databases">
        <title>First whole genome sequencing of Entamoeba histolytica HM1:IMSS-clone-6.</title>
        <authorList>
            <person name="Mukherjee Avik.K."/>
            <person name="Izumyama S."/>
            <person name="Nakada-Tsukui K."/>
            <person name="Nozaki T."/>
        </authorList>
    </citation>
    <scope>NUCLEOTIDE SEQUENCE [LARGE SCALE GENOMIC DNA]</scope>
    <source>
        <strain evidence="2 3">HM1:IMSS clone 6</strain>
    </source>
</reference>
<dbReference type="Pfam" id="PF07534">
    <property type="entry name" value="TLD"/>
    <property type="match status" value="1"/>
</dbReference>
<dbReference type="VEuPathDB" id="AmoebaDB:EHI_051040"/>